<dbReference type="InParanoid" id="L5KAN1"/>
<name>L5KAN1_PTEAL</name>
<dbReference type="Proteomes" id="UP000010552">
    <property type="component" value="Unassembled WGS sequence"/>
</dbReference>
<gene>
    <name evidence="1" type="ORF">PAL_GLEAN10002189</name>
</gene>
<keyword evidence="2" id="KW-1185">Reference proteome</keyword>
<protein>
    <submittedName>
        <fullName evidence="1">Uncharacterized protein</fullName>
    </submittedName>
</protein>
<accession>L5KAN1</accession>
<sequence>MLRHKLSEAAAQEQMARECQSLKMKPGHERQASILAVHVQHLLHRKRQAVILVPGLGEDANELASVLPSAVRTPPQCPLRGSQKWHPDWAKFCSRPGPQPTVLPTQACVLCHGVDTDAWGPAFPCHTVIGQVPASSRKAQNNTSAFIRSPSNTASAKKRKKILSFTGSRTQPLPGGWAPPASLQPPHRFSGRLSQRTTQNAFGDMDGELCEVSPFRDKLLHEDFYGPRRAVAKAASRAGVAVRLSRPAANV</sequence>
<evidence type="ECO:0000313" key="2">
    <source>
        <dbReference type="Proteomes" id="UP000010552"/>
    </source>
</evidence>
<proteinExistence type="predicted"/>
<reference evidence="2" key="1">
    <citation type="journal article" date="2013" name="Science">
        <title>Comparative analysis of bat genomes provides insight into the evolution of flight and immunity.</title>
        <authorList>
            <person name="Zhang G."/>
            <person name="Cowled C."/>
            <person name="Shi Z."/>
            <person name="Huang Z."/>
            <person name="Bishop-Lilly K.A."/>
            <person name="Fang X."/>
            <person name="Wynne J.W."/>
            <person name="Xiong Z."/>
            <person name="Baker M.L."/>
            <person name="Zhao W."/>
            <person name="Tachedjian M."/>
            <person name="Zhu Y."/>
            <person name="Zhou P."/>
            <person name="Jiang X."/>
            <person name="Ng J."/>
            <person name="Yang L."/>
            <person name="Wu L."/>
            <person name="Xiao J."/>
            <person name="Feng Y."/>
            <person name="Chen Y."/>
            <person name="Sun X."/>
            <person name="Zhang Y."/>
            <person name="Marsh G.A."/>
            <person name="Crameri G."/>
            <person name="Broder C.C."/>
            <person name="Frey K.G."/>
            <person name="Wang L.F."/>
            <person name="Wang J."/>
        </authorList>
    </citation>
    <scope>NUCLEOTIDE SEQUENCE [LARGE SCALE GENOMIC DNA]</scope>
</reference>
<organism evidence="1 2">
    <name type="scientific">Pteropus alecto</name>
    <name type="common">Black flying fox</name>
    <dbReference type="NCBI Taxonomy" id="9402"/>
    <lineage>
        <taxon>Eukaryota</taxon>
        <taxon>Metazoa</taxon>
        <taxon>Chordata</taxon>
        <taxon>Craniata</taxon>
        <taxon>Vertebrata</taxon>
        <taxon>Euteleostomi</taxon>
        <taxon>Mammalia</taxon>
        <taxon>Eutheria</taxon>
        <taxon>Laurasiatheria</taxon>
        <taxon>Chiroptera</taxon>
        <taxon>Yinpterochiroptera</taxon>
        <taxon>Pteropodoidea</taxon>
        <taxon>Pteropodidae</taxon>
        <taxon>Pteropodinae</taxon>
        <taxon>Pteropus</taxon>
    </lineage>
</organism>
<dbReference type="AlphaFoldDB" id="L5KAN1"/>
<dbReference type="EMBL" id="KB030955">
    <property type="protein sequence ID" value="ELK07558.1"/>
    <property type="molecule type" value="Genomic_DNA"/>
</dbReference>
<evidence type="ECO:0000313" key="1">
    <source>
        <dbReference type="EMBL" id="ELK07558.1"/>
    </source>
</evidence>